<evidence type="ECO:0000313" key="4">
    <source>
        <dbReference type="EMBL" id="ROQ93360.1"/>
    </source>
</evidence>
<dbReference type="InterPro" id="IPR002881">
    <property type="entry name" value="DUF58"/>
</dbReference>
<dbReference type="AlphaFoldDB" id="A0A3N1UXF6"/>
<gene>
    <name evidence="4" type="ORF">EDC27_1375</name>
</gene>
<evidence type="ECO:0000259" key="3">
    <source>
        <dbReference type="Pfam" id="PF01882"/>
    </source>
</evidence>
<proteinExistence type="predicted"/>
<sequence length="274" mass="30930">MGIAAVNTANNLIYVITSTLLGFMLLSGIAGKSNLEAVDVSVSLPEEIYAKTPAPVIVRVRNRRRFFPIYLVYVHVGSEKVLFTYVERASEKRRTIPVRFERRGAFPSVPVWVASPFPFGFFERTRLLSPLPTVIVYPKPVPCRPATKPFAQTDHGEDKSLEHRTGEEHDLRSIREYQAGDPLKKIHWKCSARTDRWLTKEFSITTEDAMVVNVAHLPGKNWESRLSCAAFVINWAVRRGKAVGLVLEGQIYEPKASLPHKRELLKALALHGQD</sequence>
<evidence type="ECO:0000313" key="5">
    <source>
        <dbReference type="Proteomes" id="UP000276223"/>
    </source>
</evidence>
<name>A0A3N1UXF6_9BACT</name>
<keyword evidence="5" id="KW-1185">Reference proteome</keyword>
<dbReference type="Proteomes" id="UP000276223">
    <property type="component" value="Unassembled WGS sequence"/>
</dbReference>
<evidence type="ECO:0000256" key="2">
    <source>
        <dbReference type="SAM" id="Phobius"/>
    </source>
</evidence>
<comment type="caution">
    <text evidence="4">The sequence shown here is derived from an EMBL/GenBank/DDBJ whole genome shotgun (WGS) entry which is preliminary data.</text>
</comment>
<dbReference type="PANTHER" id="PTHR34351">
    <property type="entry name" value="SLR1927 PROTEIN-RELATED"/>
    <property type="match status" value="1"/>
</dbReference>
<keyword evidence="2" id="KW-0812">Transmembrane</keyword>
<feature type="domain" description="DUF58" evidence="3">
    <location>
        <begin position="174"/>
        <end position="267"/>
    </location>
</feature>
<feature type="region of interest" description="Disordered" evidence="1">
    <location>
        <begin position="149"/>
        <end position="168"/>
    </location>
</feature>
<accession>A0A3N1UXF6</accession>
<feature type="transmembrane region" description="Helical" evidence="2">
    <location>
        <begin position="12"/>
        <end position="31"/>
    </location>
</feature>
<reference evidence="4 5" key="1">
    <citation type="submission" date="2018-11" db="EMBL/GenBank/DDBJ databases">
        <title>Genomic Encyclopedia of Type Strains, Phase IV (KMG-IV): sequencing the most valuable type-strain genomes for metagenomic binning, comparative biology and taxonomic classification.</title>
        <authorList>
            <person name="Goeker M."/>
        </authorList>
    </citation>
    <scope>NUCLEOTIDE SEQUENCE [LARGE SCALE GENOMIC DNA]</scope>
    <source>
        <strain evidence="4 5">DSM 22027</strain>
    </source>
</reference>
<dbReference type="PANTHER" id="PTHR34351:SF1">
    <property type="entry name" value="SLR1927 PROTEIN"/>
    <property type="match status" value="1"/>
</dbReference>
<keyword evidence="2" id="KW-0472">Membrane</keyword>
<dbReference type="Pfam" id="PF01882">
    <property type="entry name" value="DUF58"/>
    <property type="match status" value="1"/>
</dbReference>
<dbReference type="EMBL" id="RJVA01000011">
    <property type="protein sequence ID" value="ROQ93360.1"/>
    <property type="molecule type" value="Genomic_DNA"/>
</dbReference>
<organism evidence="4 5">
    <name type="scientific">Desulfosoma caldarium</name>
    <dbReference type="NCBI Taxonomy" id="610254"/>
    <lineage>
        <taxon>Bacteria</taxon>
        <taxon>Pseudomonadati</taxon>
        <taxon>Thermodesulfobacteriota</taxon>
        <taxon>Syntrophobacteria</taxon>
        <taxon>Syntrophobacterales</taxon>
        <taxon>Syntrophobacteraceae</taxon>
        <taxon>Desulfosoma</taxon>
    </lineage>
</organism>
<feature type="compositionally biased region" description="Basic and acidic residues" evidence="1">
    <location>
        <begin position="154"/>
        <end position="168"/>
    </location>
</feature>
<keyword evidence="2" id="KW-1133">Transmembrane helix</keyword>
<dbReference type="OrthoDB" id="9778037at2"/>
<evidence type="ECO:0000256" key="1">
    <source>
        <dbReference type="SAM" id="MobiDB-lite"/>
    </source>
</evidence>
<protein>
    <submittedName>
        <fullName evidence="4">Uncharacterized protein DUF58</fullName>
    </submittedName>
</protein>
<dbReference type="RefSeq" id="WP_123289872.1">
    <property type="nucleotide sequence ID" value="NZ_RJVA01000011.1"/>
</dbReference>